<dbReference type="SMART" id="SM00912">
    <property type="entry name" value="Haemagg_act"/>
    <property type="match status" value="1"/>
</dbReference>
<dbReference type="InterPro" id="IPR025157">
    <property type="entry name" value="Hemagglutinin_rpt"/>
</dbReference>
<evidence type="ECO:0000259" key="3">
    <source>
        <dbReference type="SMART" id="SM00912"/>
    </source>
</evidence>
<dbReference type="Gene3D" id="2.160.20.10">
    <property type="entry name" value="Single-stranded right-handed beta-helix, Pectin lyase-like"/>
    <property type="match status" value="1"/>
</dbReference>
<keyword evidence="1" id="KW-0175">Coiled coil</keyword>
<dbReference type="Pfam" id="PF05594">
    <property type="entry name" value="Fil_haemagg"/>
    <property type="match status" value="19"/>
</dbReference>
<gene>
    <name evidence="4" type="ORF">N4261_12775</name>
</gene>
<evidence type="ECO:0000313" key="5">
    <source>
        <dbReference type="Proteomes" id="UP001064933"/>
    </source>
</evidence>
<reference evidence="4" key="1">
    <citation type="submission" date="2022-10" db="EMBL/GenBank/DDBJ databases">
        <title>Characterization and whole genome sequencing of a new Roseateles species, isolated from fresh water.</title>
        <authorList>
            <person name="Guliayeva D.Y."/>
            <person name="Akhremchuk A.E."/>
            <person name="Sikolenko M.A."/>
            <person name="Valentovich L.N."/>
            <person name="Sidarenka A.V."/>
        </authorList>
    </citation>
    <scope>NUCLEOTIDE SEQUENCE</scope>
    <source>
        <strain evidence="4">BIM B-1768</strain>
    </source>
</reference>
<dbReference type="EMBL" id="CP104562">
    <property type="protein sequence ID" value="UXH80693.1"/>
    <property type="molecule type" value="Genomic_DNA"/>
</dbReference>
<dbReference type="RefSeq" id="WP_261760510.1">
    <property type="nucleotide sequence ID" value="NZ_CP104562.2"/>
</dbReference>
<feature type="domain" description="Filamentous haemagglutinin FhaB/tRNA nuclease CdiA-like TPS" evidence="3">
    <location>
        <begin position="104"/>
        <end position="224"/>
    </location>
</feature>
<feature type="region of interest" description="Disordered" evidence="2">
    <location>
        <begin position="28"/>
        <end position="49"/>
    </location>
</feature>
<evidence type="ECO:0000313" key="4">
    <source>
        <dbReference type="EMBL" id="UXH80693.1"/>
    </source>
</evidence>
<dbReference type="InterPro" id="IPR008619">
    <property type="entry name" value="Filamentous_hemagglutn_rpt"/>
</dbReference>
<protein>
    <submittedName>
        <fullName evidence="4">Hemagglutinin repeat-containing protein</fullName>
    </submittedName>
</protein>
<accession>A0ABY6B8I7</accession>
<organism evidence="4 5">
    <name type="scientific">Roseateles amylovorans</name>
    <dbReference type="NCBI Taxonomy" id="2978473"/>
    <lineage>
        <taxon>Bacteria</taxon>
        <taxon>Pseudomonadati</taxon>
        <taxon>Pseudomonadota</taxon>
        <taxon>Betaproteobacteria</taxon>
        <taxon>Burkholderiales</taxon>
        <taxon>Sphaerotilaceae</taxon>
        <taxon>Roseateles</taxon>
    </lineage>
</organism>
<dbReference type="Pfam" id="PF13332">
    <property type="entry name" value="Fil_haemagg_2"/>
    <property type="match status" value="3"/>
</dbReference>
<dbReference type="InterPro" id="IPR011050">
    <property type="entry name" value="Pectin_lyase_fold/virulence"/>
</dbReference>
<proteinExistence type="predicted"/>
<name>A0ABY6B8I7_9BURK</name>
<dbReference type="InterPro" id="IPR008638">
    <property type="entry name" value="FhaB/CdiA-like_TPS"/>
</dbReference>
<evidence type="ECO:0000256" key="2">
    <source>
        <dbReference type="SAM" id="MobiDB-lite"/>
    </source>
</evidence>
<dbReference type="InterPro" id="IPR012334">
    <property type="entry name" value="Pectin_lyas_fold"/>
</dbReference>
<dbReference type="Pfam" id="PF05860">
    <property type="entry name" value="TPS"/>
    <property type="match status" value="1"/>
</dbReference>
<sequence length="4664" mass="469792">MNRLQYRIVFNQQRGQLMAVAETVRSQGKGAAGESDGPSRRALTSEASVPAVSRGPPALLGLVAAMAMSMALTAALTLSPDAQAQIKPDATAPKNQQPTVLTAPNGTPLVNIQTPSAAGVSRNTYSQFDVNPSGVILNNSRGETSTQLGGWVQGNPWLAKGEARVILNEVNSSNPSQLKGFVEVGGRRAEVVIANPAGIVVDGAGFINASSATLTTGTARWGADGSLTGFGVQGGLIRIDGQGLDASQTDYTALLARAVEINAGLWAKDVRIGTGTQVMGANLNAGGEALAPTGERPRYALDSTALGGIYAQRITLVGTEDGLGVRQAGQLIAGQLTLNAQGWLDNTGTVYAQDAAPANGEAALTVRMSQGVRNAGWLAAKGSATLSGGQLQGEAGSVTAAGLNDDGTLTAGAGNLTLTAEGLSRQAGQVLAGAALQASGDSFDATGAQFQAARIQLSAAALRADNAQLFSTGTLDLRSGGLLSTQGASLVGQQLLIAATDLDNTRGEWLHLGSEALSVSVSGNLMTDGGRIASNGREFVLSAGQLSGVQARLEHYGSGAMRLSAVDADLRGAALSTNGALEVSAGRLQLDSADVLGRSVQLQSEGALSLRQAVVRSSGATSLSADSLDNRGGQVLADAGLAVQVRSSIQNDGGQLQAAQGGLSLSGQGALSNRAGMIAARDAVSIQAASLSQEHGGLVSGQDVQLRLQGGLVQDSEGKGAAGASSIVAARDLTVDARTVNSQGALRAGTSATLATVDSATFGGSVYGGASLRATSGTDLSITGLFGSQGDASAQAGRALRASSTSTMAAGLLTDGRIAERGTLTVVANEAAVQGQVLAADAALSAQQLDLSRSQISVGHGVTLQSTQFLITEGATLRSGSLLLQATDWRNAGGTVAVSGDGAWTVALAGQLDNRGGVIQTNSRAASVSAQSLDNTGGVLSTSGAAMRVQTGQLQNQDGLLSAGGLLDLNAQSLFNRDGQVTARSMQIQAMTLDNAGAGVIAATAGTLRLDGVQLTNAGSIQANGDLLVRTTGVLDNSGLMRAQGQQQGQAPAQLQVQAATLRHSGTMASQGALSVDATRIYSSGTLAAGLLADNTIGAQGDLTLHATQALQHSGAALAGGRLTLDGETVDLRGTQLQAAQLTIGARTGELQLSRTTIATAGLLALSSQSTLHTEDAKLSGSDVTITATDWRNAGGEIAQTSAAGRLDIQVAGLLDNAAGQIQANATNAAVRAQTLDNAQGAIVHAGTGHLAVDATTLNGASGSLLTNGALTLTVTGAADFSQAKTQGQRVSVTAGSLNHQGGELIGVSGLEVSVANAVNNVGGLLQSGGDVQLQAGVLENGNGQIDGASVHLAGGSVNNGAQGLIAARQGLSVDVAQLANAGSLQAGAAMALSATGAVTNSGQVYAQGPLSVHAGTTLTHTGTLAALGAVELQADRIASSGLIAAGLKSDSTWASTGDLTLRATDSLQHSGQLTAAGRLSATAGSLQLQDSRVLAQQIDLIARNALGAQNSQSAQTSELRLDRAQVVTAGTLTLDSAGGLTTSGATLSGSTVQLRATDWTHIGGQLAQTSATGSLGATLQGRIDNTDGVIAANAQDLTLRATELVNTRGNLTHAGSGALHVEVGDLSGAQGQVLSAGALALDVVGNALLNGSKTQAATVTLNAGSLQHQAGQLISVGDARLQITGSADNTGGVLHSSADLHLQAGALDNRDGQIGARAIELTTTTFSNGGQGLVSAQGALTLTSGELANAGTLQSVGAVGLTVTGNAQNSGLIYTQGIGSVQVGGTLQHTGTVAAQGALTVEVDALSGTGTLVAGLKPDNTLAASGDLTVRAQQALQNSGSMLAAGAMTLSGASLQLQDSRLQSAQATLTASGGTLQLDRAVLASAGALALTSAQGVLVTDGAQLSGSSVDIRAQDWRNVGGGVTQTGSTGAFTAVVGGTLNNRSGQIQATGATLSLDAQALDNTLGRLAQAATGTTTLRVGTLQGHAGQVLTNGQLTLRATGAVDLSQAQTQASGVTLTASSLNHQGAQLLSTGTTTIDVTGQINNSAGTVASAGTLDVHGGSLVNASNGLLQGDGVTTLRVDGTLDNQGGKLRAGGDLALTAGRIDNRSGWAGADGALTVQSTAELLNSSGSLMSQRAMTIDASAIGNQLGRIGSLQSAVTLRSGGAIDNTQGRVQAAQGLSVTGSGVTNQQGELSGTVLTLDTRGLALNNRDGQMLASQSLSSVSGAFDNAGGLVQSLGDLTLRTQGGALSNARSATGAVAGTPTGIHARGNLTLNAGALVNEAGISAAGSAQIDASQLTNRAELSAGTGLTATVAGTLDNEGGRLIGSQKLDATAQQVLNQRGLIYGGQTLTLRGGTRIDNSNTSGTGQGLQGGNVSLIATQLDNRAGQVLASGDLALTVGQSLDNANGQLGAVGRQTIGDGGAASASALALNNASGRIWSGAAMGVGVRELTGGVAGQISSGGSLSLTLAGDFTYGAGSQLQSSGNTVLTVSGAFTNQGTLRSGGTLSIGASSIDNQASGELSGTVTLLNASGTLTNRGLIDGDAVGLTADRLLNLGSGRIYGGDIVLTAGQLVNDKEGGAAAVIAARNTLDVQLSRDLINRNGALMYADGGMRLVADSLLNENATIESSQWLEISTRNGLINRTVYDGLSTGEGTGLGNLASKSFISSGGDMLIHAGSVLNSGATIEARGDLSMTSGTIQNLNPYLMWARGVGPADTIILDYRSKSGGLSFLIPRSAVLALNGRTPEQAIEDFRQADPQIVFVLGYELAAGTATAEVTQSAAGRIIVGGTLSVTGGAITNDMSQVIGADGVAIIGSAVENVTRTVRVTDPSNGTQRDLVLTLPTTATSYAPAGVTPSVRTSSGAVSTGGAAASQQAKGSSAVNASGGGGLGALFTRMPSQVNAANGASANTAVNIAWRAGGKPSAQAVSPAQSGQAGVSASASQQSGRAGLIAMLREASAAVVSADADGRAKAAAVAQAVSTGGATTAQDRPGTGRLVTLNSANATFNGKPLAHSVGVSLTLPTNSLFKLHSEPTSRYLIETDPRFSNYRDWLSSDYLLQQLAVDPATTQKRLGDGFYEQRLVREQIGQLTGTTFLEGYADDEAMYRALLSNGASFAKAHELRPGIALTAEQMTQLTTDLVWLVEQTVTLADGTTQRVLVPQVYLVPRDGDLLPSGALIAGNRVEMALSGDFNNTGSVRGGDVAITAQNIANTGDMRGTSLALSARDDLRSVGGTLSARGDMALTAGRDIVMETTTASGRTQRGNVTTKATILDQVASLSAGGVMVVQAGRDVSLQATQITQGQDGKGTDGGVVIQAGRDLTLSTVQIASSRDEIKNATNFKKESLTQDVGTTVQGEGVVVLKAGQDLTATAAALKSSDAGVTLAAGRDVSLLAGEANQVIEQMTQKTKKSVVKKKTTTTYNKSDETTAIGTTVSGDTVDVLAGQDLKLVAANVVSDTGTALQAGRDISIEGATNTLETEQFKKTVKSGLMSGGGIGFSIGKQSLAQTTKTTQETNSGSTVASVGGDVSIVAGNAYRQVGSDIAAPGGDVSIQGKSIDVLESRNQQAQDTQTKFKQSGVTVSLSIPGVSTAMEAVKAGEHVTQTEDDRMKALAAATAISKAMQAQKEIANFEQLSSEAQKQSIRFNISVGSSKSTTQQSSQSNQAAGSSILAGDKLSLVATGGDQSSNVTVRGGSLSGQEVLIKADNAINLVAATNTSEQHSGNKSSSASVGVGFQLGAFNRVGFTASGSVTKGNSDGVDKSFTATELKGGTSVTLQSGGDTTLQGAVVTAPTVKAQVGGDLQIESLQDTAKFDSKSSTVGGSVTVGYGAGGSANYSKSKVDADYAAVGAQAGIRAGDGGFQVEVKGNTDLKGGAITSSQAAIDAGKNSLSTGTLTTSDIDNRSQYSASAVTVSAGTSGGMAGAYKASGDERSTTKSTISSGVTTITSGDAQSQAALDKLDRGATNDATAGKLAQGWDGQKLAEQVKVNAQIVSEFGAQAAKEVGDFAGDKAKNLRTQAEAARAAGESKAADELSAEASRWDEGGDYRVALHAAVGAVTGGVGGALGAASSAKLAGELGKVQTSLKASLEEAGLTGKNGVNEWAAGLSKLAAAALATGISAAVGGGVDGAVAGLNQDYNNRQLHPDQTALVKEQAKKLAGMRGLSEVEWEQRLTQQLLFQNDSAYQTAFGNLTNDPLAEQILAGMSRESGVSMDARGTAAFFDHTVNTEFLNETSDSYKLVGQVPSGGIEQADGTWLAVRPSTTPWSDGAKRTTQFPVPGCESPAGPCTYLFIDGSDVAYMRVPQRDGTFQVVEVHPDQQTTLVALTAKYYGQGALAAPGKLVDAGWALGSESVSIYKDMLTVPGGYARQVINNYLNSGALSGDGPSFDSKTFQWLSDGKFMDITGADVRTALMNISPVGNMLNHLEKVSSNDPEKVKEAGTEGGFAVAGFVVGNTLEVGVGVGKKLASEAASEIEAKALARISQNAQRDGGVEPYAKPANADAELALRNKVSLDEQNGTSNPHYIEKHGVYTKLSDQYDRAMNGTNPQTGQPGRPVNASKFFNSVDMDQAIKQAEEKYAANPAAFPNRQVVVDFGRPVGEGYLANTPSNQARGVAGEYRWTESVVVSIDKATGKAYTSFPELKSGVKMPDPKGIRP</sequence>
<dbReference type="Pfam" id="PF13018">
    <property type="entry name" value="ESPR"/>
    <property type="match status" value="1"/>
</dbReference>
<dbReference type="InterPro" id="IPR010069">
    <property type="entry name" value="CdiA_FHA1_rpt"/>
</dbReference>
<dbReference type="NCBIfam" id="TIGR01731">
    <property type="entry name" value="fil_hemag_20aa"/>
    <property type="match status" value="31"/>
</dbReference>
<feature type="region of interest" description="Disordered" evidence="2">
    <location>
        <begin position="3931"/>
        <end position="3951"/>
    </location>
</feature>
<dbReference type="SUPFAM" id="SSF51126">
    <property type="entry name" value="Pectin lyase-like"/>
    <property type="match status" value="1"/>
</dbReference>
<evidence type="ECO:0000256" key="1">
    <source>
        <dbReference type="SAM" id="Coils"/>
    </source>
</evidence>
<dbReference type="InterPro" id="IPR024973">
    <property type="entry name" value="ESPR"/>
</dbReference>
<keyword evidence="5" id="KW-1185">Reference proteome</keyword>
<dbReference type="Proteomes" id="UP001064933">
    <property type="component" value="Chromosome"/>
</dbReference>
<dbReference type="NCBIfam" id="TIGR01901">
    <property type="entry name" value="adhes_NPXG"/>
    <property type="match status" value="1"/>
</dbReference>
<feature type="coiled-coil region" evidence="1">
    <location>
        <begin position="3621"/>
        <end position="3648"/>
    </location>
</feature>
<feature type="compositionally biased region" description="Low complexity" evidence="2">
    <location>
        <begin position="3942"/>
        <end position="3951"/>
    </location>
</feature>